<feature type="region of interest" description="Disordered" evidence="1">
    <location>
        <begin position="98"/>
        <end position="133"/>
    </location>
</feature>
<dbReference type="Proteomes" id="UP000257109">
    <property type="component" value="Unassembled WGS sequence"/>
</dbReference>
<evidence type="ECO:0000256" key="2">
    <source>
        <dbReference type="SAM" id="Phobius"/>
    </source>
</evidence>
<name>A0A371G449_MUCPR</name>
<proteinExistence type="predicted"/>
<dbReference type="PANTHER" id="PTHR33429">
    <property type="entry name" value="OS02G0708000 PROTEIN-RELATED"/>
    <property type="match status" value="1"/>
</dbReference>
<keyword evidence="2" id="KW-0812">Transmembrane</keyword>
<comment type="caution">
    <text evidence="3">The sequence shown here is derived from an EMBL/GenBank/DDBJ whole genome shotgun (WGS) entry which is preliminary data.</text>
</comment>
<feature type="region of interest" description="Disordered" evidence="1">
    <location>
        <begin position="1"/>
        <end position="24"/>
    </location>
</feature>
<sequence>MSLQAEPQQPVQVYPSNQPPSSHHSNGSFGSVFIVLAIILVISVVACFLGRLCNKRYNNHGSSQRPPKQHMHMPQIHNLHPDEGDVEFGVDKRMPPPIIRTKGHGHGPHGHGPHGHEPHGHGPHGHGTAGTGPQPHVIDNMKDFEMKPGHGGEHRAEPTLKHLVSCSFSIELTTTGRQPASLSRCSIIDLILVQDIASIIDVCAGISWVNKYSRSDE</sequence>
<accession>A0A371G449</accession>
<reference evidence="3" key="1">
    <citation type="submission" date="2018-05" db="EMBL/GenBank/DDBJ databases">
        <title>Draft genome of Mucuna pruriens seed.</title>
        <authorList>
            <person name="Nnadi N.E."/>
            <person name="Vos R."/>
            <person name="Hasami M.H."/>
            <person name="Devisetty U.K."/>
            <person name="Aguiy J.C."/>
        </authorList>
    </citation>
    <scope>NUCLEOTIDE SEQUENCE [LARGE SCALE GENOMIC DNA]</scope>
    <source>
        <strain evidence="3">JCA_2017</strain>
    </source>
</reference>
<dbReference type="PANTHER" id="PTHR33429:SF7">
    <property type="entry name" value="OS02G0708000 PROTEIN"/>
    <property type="match status" value="1"/>
</dbReference>
<evidence type="ECO:0000256" key="1">
    <source>
        <dbReference type="SAM" id="MobiDB-lite"/>
    </source>
</evidence>
<keyword evidence="2" id="KW-0472">Membrane</keyword>
<feature type="non-terminal residue" evidence="3">
    <location>
        <position position="1"/>
    </location>
</feature>
<dbReference type="OrthoDB" id="1906668at2759"/>
<evidence type="ECO:0000313" key="4">
    <source>
        <dbReference type="Proteomes" id="UP000257109"/>
    </source>
</evidence>
<dbReference type="AlphaFoldDB" id="A0A371G449"/>
<gene>
    <name evidence="3" type="ORF">CR513_33476</name>
</gene>
<evidence type="ECO:0000313" key="3">
    <source>
        <dbReference type="EMBL" id="RDX85332.1"/>
    </source>
</evidence>
<keyword evidence="4" id="KW-1185">Reference proteome</keyword>
<feature type="compositionally biased region" description="Low complexity" evidence="1">
    <location>
        <begin position="15"/>
        <end position="24"/>
    </location>
</feature>
<feature type="transmembrane region" description="Helical" evidence="2">
    <location>
        <begin position="29"/>
        <end position="49"/>
    </location>
</feature>
<feature type="compositionally biased region" description="Basic residues" evidence="1">
    <location>
        <begin position="101"/>
        <end position="113"/>
    </location>
</feature>
<organism evidence="3 4">
    <name type="scientific">Mucuna pruriens</name>
    <name type="common">Velvet bean</name>
    <name type="synonym">Dolichos pruriens</name>
    <dbReference type="NCBI Taxonomy" id="157652"/>
    <lineage>
        <taxon>Eukaryota</taxon>
        <taxon>Viridiplantae</taxon>
        <taxon>Streptophyta</taxon>
        <taxon>Embryophyta</taxon>
        <taxon>Tracheophyta</taxon>
        <taxon>Spermatophyta</taxon>
        <taxon>Magnoliopsida</taxon>
        <taxon>eudicotyledons</taxon>
        <taxon>Gunneridae</taxon>
        <taxon>Pentapetalae</taxon>
        <taxon>rosids</taxon>
        <taxon>fabids</taxon>
        <taxon>Fabales</taxon>
        <taxon>Fabaceae</taxon>
        <taxon>Papilionoideae</taxon>
        <taxon>50 kb inversion clade</taxon>
        <taxon>NPAAA clade</taxon>
        <taxon>indigoferoid/millettioid clade</taxon>
        <taxon>Phaseoleae</taxon>
        <taxon>Mucuna</taxon>
    </lineage>
</organism>
<dbReference type="EMBL" id="QJKJ01006819">
    <property type="protein sequence ID" value="RDX85332.1"/>
    <property type="molecule type" value="Genomic_DNA"/>
</dbReference>
<feature type="compositionally biased region" description="Polar residues" evidence="1">
    <location>
        <begin position="1"/>
        <end position="11"/>
    </location>
</feature>
<feature type="region of interest" description="Disordered" evidence="1">
    <location>
        <begin position="60"/>
        <end position="83"/>
    </location>
</feature>
<protein>
    <submittedName>
        <fullName evidence="3">Uncharacterized protein</fullName>
    </submittedName>
</protein>
<keyword evidence="2" id="KW-1133">Transmembrane helix</keyword>